<keyword evidence="2" id="KW-1185">Reference proteome</keyword>
<dbReference type="SUPFAM" id="SSF51197">
    <property type="entry name" value="Clavaminate synthase-like"/>
    <property type="match status" value="1"/>
</dbReference>
<dbReference type="EMBL" id="RQGA01000011">
    <property type="protein sequence ID" value="TGL39884.1"/>
    <property type="molecule type" value="Genomic_DNA"/>
</dbReference>
<accession>A0A4R9JFL0</accession>
<dbReference type="OrthoDB" id="321649at2"/>
<gene>
    <name evidence="1" type="ORF">EHQ49_10925</name>
</gene>
<organism evidence="1 2">
    <name type="scientific">Leptospira perdikensis</name>
    <dbReference type="NCBI Taxonomy" id="2484948"/>
    <lineage>
        <taxon>Bacteria</taxon>
        <taxon>Pseudomonadati</taxon>
        <taxon>Spirochaetota</taxon>
        <taxon>Spirochaetia</taxon>
        <taxon>Leptospirales</taxon>
        <taxon>Leptospiraceae</taxon>
        <taxon>Leptospira</taxon>
    </lineage>
</organism>
<evidence type="ECO:0000313" key="2">
    <source>
        <dbReference type="Proteomes" id="UP000298125"/>
    </source>
</evidence>
<evidence type="ECO:0000313" key="1">
    <source>
        <dbReference type="EMBL" id="TGL39884.1"/>
    </source>
</evidence>
<evidence type="ECO:0008006" key="3">
    <source>
        <dbReference type="Google" id="ProtNLM"/>
    </source>
</evidence>
<dbReference type="RefSeq" id="WP_135579301.1">
    <property type="nucleotide sequence ID" value="NZ_RQGA01000011.1"/>
</dbReference>
<dbReference type="AlphaFoldDB" id="A0A4R9JFL0"/>
<proteinExistence type="predicted"/>
<reference evidence="1" key="1">
    <citation type="journal article" date="2019" name="PLoS Negl. Trop. Dis.">
        <title>Revisiting the worldwide diversity of Leptospira species in the environment.</title>
        <authorList>
            <person name="Vincent A.T."/>
            <person name="Schiettekatte O."/>
            <person name="Bourhy P."/>
            <person name="Veyrier F.J."/>
            <person name="Picardeau M."/>
        </authorList>
    </citation>
    <scope>NUCLEOTIDE SEQUENCE [LARGE SCALE GENOMIC DNA]</scope>
    <source>
        <strain evidence="1">201702692</strain>
    </source>
</reference>
<comment type="caution">
    <text evidence="1">The sequence shown here is derived from an EMBL/GenBank/DDBJ whole genome shotgun (WGS) entry which is preliminary data.</text>
</comment>
<sequence>MLLESLFAGETFSGRCPNESFPFLDTIKQYINEEFSEGDPVVVSSQISYFELVERMKQIRTRIYENQSLKLYLFPLFASFGMDSDDLYVDLFRLRCVPSGFHTASGSESVLYIHRDPWYANPENQINLWIPITLVKPGAGFALYPSYFSKAIPNNSHHFDYSHWTETGGFQASAHARLAEKVFPKPDFFPEDSKQFSVSGDFGDYFIFSSHHLHGTEENNQGFSRFSLEIRLVLGEAIRNNYGPKNTDNRSTGTTLYEMKHLVTGKPLPTTVIQNYANASVLK</sequence>
<protein>
    <recommendedName>
        <fullName evidence="3">Deoxygenase</fullName>
    </recommendedName>
</protein>
<name>A0A4R9JFL0_9LEPT</name>
<dbReference type="Gene3D" id="2.60.120.620">
    <property type="entry name" value="q2cbj1_9rhob like domain"/>
    <property type="match status" value="1"/>
</dbReference>
<dbReference type="Proteomes" id="UP000298125">
    <property type="component" value="Unassembled WGS sequence"/>
</dbReference>